<evidence type="ECO:0000313" key="3">
    <source>
        <dbReference type="Proteomes" id="UP001201812"/>
    </source>
</evidence>
<evidence type="ECO:0000256" key="1">
    <source>
        <dbReference type="SAM" id="MobiDB-lite"/>
    </source>
</evidence>
<proteinExistence type="predicted"/>
<evidence type="ECO:0000313" key="2">
    <source>
        <dbReference type="EMBL" id="KAI1718132.1"/>
    </source>
</evidence>
<gene>
    <name evidence="2" type="ORF">DdX_06547</name>
</gene>
<protein>
    <submittedName>
        <fullName evidence="2">Uncharacterized protein</fullName>
    </submittedName>
</protein>
<reference evidence="2" key="1">
    <citation type="submission" date="2022-01" db="EMBL/GenBank/DDBJ databases">
        <title>Genome Sequence Resource for Two Populations of Ditylenchus destructor, the Migratory Endoparasitic Phytonematode.</title>
        <authorList>
            <person name="Zhang H."/>
            <person name="Lin R."/>
            <person name="Xie B."/>
        </authorList>
    </citation>
    <scope>NUCLEOTIDE SEQUENCE</scope>
    <source>
        <strain evidence="2">BazhouSP</strain>
    </source>
</reference>
<feature type="region of interest" description="Disordered" evidence="1">
    <location>
        <begin position="21"/>
        <end position="65"/>
    </location>
</feature>
<comment type="caution">
    <text evidence="2">The sequence shown here is derived from an EMBL/GenBank/DDBJ whole genome shotgun (WGS) entry which is preliminary data.</text>
</comment>
<accession>A0AAD4R8W2</accession>
<feature type="region of interest" description="Disordered" evidence="1">
    <location>
        <begin position="186"/>
        <end position="206"/>
    </location>
</feature>
<sequence>MNSKKSVVGINEAYKQLMRKKDHGYSTESLESDDHCRIDENEQTEGMNGSYKKPSSNKESIDSIDGLNSDKSSDTFICGTCSFTTFNLEAFMDHRKNPCDMIFKKPEDSNGDAKFDANRSFRARTNSIGSSVFDGNRSFRERCMYELSGRHDSFLSETLENNQEFKMIYPLSPHTKRNSTYQLRDLEKSWHRRTPNRETDYSGNHE</sequence>
<dbReference type="AlphaFoldDB" id="A0AAD4R8W2"/>
<keyword evidence="3" id="KW-1185">Reference proteome</keyword>
<organism evidence="2 3">
    <name type="scientific">Ditylenchus destructor</name>
    <dbReference type="NCBI Taxonomy" id="166010"/>
    <lineage>
        <taxon>Eukaryota</taxon>
        <taxon>Metazoa</taxon>
        <taxon>Ecdysozoa</taxon>
        <taxon>Nematoda</taxon>
        <taxon>Chromadorea</taxon>
        <taxon>Rhabditida</taxon>
        <taxon>Tylenchina</taxon>
        <taxon>Tylenchomorpha</taxon>
        <taxon>Sphaerularioidea</taxon>
        <taxon>Anguinidae</taxon>
        <taxon>Anguininae</taxon>
        <taxon>Ditylenchus</taxon>
    </lineage>
</organism>
<dbReference type="EMBL" id="JAKKPZ010000008">
    <property type="protein sequence ID" value="KAI1718132.1"/>
    <property type="molecule type" value="Genomic_DNA"/>
</dbReference>
<dbReference type="Proteomes" id="UP001201812">
    <property type="component" value="Unassembled WGS sequence"/>
</dbReference>
<name>A0AAD4R8W2_9BILA</name>